<feature type="transmembrane region" description="Helical" evidence="9">
    <location>
        <begin position="239"/>
        <end position="261"/>
    </location>
</feature>
<evidence type="ECO:0000256" key="3">
    <source>
        <dbReference type="ARBA" id="ARBA00007282"/>
    </source>
</evidence>
<dbReference type="InterPro" id="IPR044851">
    <property type="entry name" value="Wax_synthase"/>
</dbReference>
<feature type="transmembrane region" description="Helical" evidence="9">
    <location>
        <begin position="70"/>
        <end position="88"/>
    </location>
</feature>
<evidence type="ECO:0000256" key="1">
    <source>
        <dbReference type="ARBA" id="ARBA00004141"/>
    </source>
</evidence>
<feature type="domain" description="Wax synthase" evidence="10">
    <location>
        <begin position="320"/>
        <end position="407"/>
    </location>
</feature>
<comment type="caution">
    <text evidence="11">The sequence shown here is derived from an EMBL/GenBank/DDBJ whole genome shotgun (WGS) entry which is preliminary data.</text>
</comment>
<feature type="transmembrane region" description="Helical" evidence="9">
    <location>
        <begin position="442"/>
        <end position="463"/>
    </location>
</feature>
<evidence type="ECO:0000259" key="10">
    <source>
        <dbReference type="Pfam" id="PF13813"/>
    </source>
</evidence>
<feature type="compositionally biased region" description="Low complexity" evidence="8">
    <location>
        <begin position="173"/>
        <end position="189"/>
    </location>
</feature>
<keyword evidence="6 9" id="KW-1133">Transmembrane helix</keyword>
<feature type="transmembrane region" description="Helical" evidence="9">
    <location>
        <begin position="100"/>
        <end position="116"/>
    </location>
</feature>
<evidence type="ECO:0000313" key="12">
    <source>
        <dbReference type="Proteomes" id="UP001194580"/>
    </source>
</evidence>
<evidence type="ECO:0000256" key="8">
    <source>
        <dbReference type="SAM" id="MobiDB-lite"/>
    </source>
</evidence>
<comment type="similarity">
    <text evidence="3">Belongs to the wax synthase family.</text>
</comment>
<feature type="transmembrane region" description="Helical" evidence="9">
    <location>
        <begin position="122"/>
        <end position="144"/>
    </location>
</feature>
<dbReference type="EMBL" id="JAAAIL010000193">
    <property type="protein sequence ID" value="KAG0278470.1"/>
    <property type="molecule type" value="Genomic_DNA"/>
</dbReference>
<organism evidence="11 12">
    <name type="scientific">Linnemannia exigua</name>
    <dbReference type="NCBI Taxonomy" id="604196"/>
    <lineage>
        <taxon>Eukaryota</taxon>
        <taxon>Fungi</taxon>
        <taxon>Fungi incertae sedis</taxon>
        <taxon>Mucoromycota</taxon>
        <taxon>Mortierellomycotina</taxon>
        <taxon>Mortierellomycetes</taxon>
        <taxon>Mortierellales</taxon>
        <taxon>Mortierellaceae</taxon>
        <taxon>Linnemannia</taxon>
    </lineage>
</organism>
<accession>A0AAD4DJX9</accession>
<evidence type="ECO:0000256" key="2">
    <source>
        <dbReference type="ARBA" id="ARBA00005179"/>
    </source>
</evidence>
<dbReference type="AlphaFoldDB" id="A0AAD4DJX9"/>
<evidence type="ECO:0000256" key="9">
    <source>
        <dbReference type="SAM" id="Phobius"/>
    </source>
</evidence>
<reference evidence="11" key="1">
    <citation type="journal article" date="2020" name="Fungal Divers.">
        <title>Resolving the Mortierellaceae phylogeny through synthesis of multi-gene phylogenetics and phylogenomics.</title>
        <authorList>
            <person name="Vandepol N."/>
            <person name="Liber J."/>
            <person name="Desiro A."/>
            <person name="Na H."/>
            <person name="Kennedy M."/>
            <person name="Barry K."/>
            <person name="Grigoriev I.V."/>
            <person name="Miller A.N."/>
            <person name="O'Donnell K."/>
            <person name="Stajich J.E."/>
            <person name="Bonito G."/>
        </authorList>
    </citation>
    <scope>NUCLEOTIDE SEQUENCE</scope>
    <source>
        <strain evidence="11">NRRL 28262</strain>
    </source>
</reference>
<keyword evidence="7 9" id="KW-0472">Membrane</keyword>
<dbReference type="Proteomes" id="UP001194580">
    <property type="component" value="Unassembled WGS sequence"/>
</dbReference>
<evidence type="ECO:0000256" key="6">
    <source>
        <dbReference type="ARBA" id="ARBA00022989"/>
    </source>
</evidence>
<comment type="pathway">
    <text evidence="2">Secondary metabolite biosynthesis.</text>
</comment>
<dbReference type="PANTHER" id="PTHR31595">
    <property type="entry name" value="LONG-CHAIN-ALCOHOL O-FATTY-ACYLTRANSFERASE 3-RELATED"/>
    <property type="match status" value="1"/>
</dbReference>
<dbReference type="PANTHER" id="PTHR31595:SF57">
    <property type="entry name" value="OS04G0481900 PROTEIN"/>
    <property type="match status" value="1"/>
</dbReference>
<feature type="transmembrane region" description="Helical" evidence="9">
    <location>
        <begin position="374"/>
        <end position="395"/>
    </location>
</feature>
<proteinExistence type="inferred from homology"/>
<keyword evidence="4" id="KW-0808">Transferase</keyword>
<gene>
    <name evidence="11" type="ORF">BGZ95_003931</name>
</gene>
<name>A0AAD4DJX9_9FUNG</name>
<sequence length="487" mass="55983">MAAAVLGHILESAHHGGAQFLHFLRTHSNDPIVQTLATPWRWTIHSSFYAAVTDKHAHQLFPPHRVIGDLLFVVPTTASLIILYGMFIWPYPRSSRVKQVIAFFLLLVQLGMPLLFTCPTVLIHYVTTVTAVATATRMIDLYYVQPWTKVAGRYHLTLKAAQAATARSKKTDSPSPTRTSRATTALRTDQTNTMARSNTDQDEFFKWDMDRFQLEMWSPMRKPTGKKPLPSIGYSWKDLLPSFLVCYTVFDAIIYYMSFYTAPEMLAAPTLEYGFLVFVVCAYVIYNIQTAVYVNAIAYSAWTGLRADPAEWTMLETKMPLFAYSPADFWVNWQTLFRYIWVDLGFNPVQRFCKKHLGPERLGRRGAQWAREILPVYAVFFLSAVMHAYIVYTLWREPVWSQMAYFLIQATGVVITKAIERTPVGKLIQQEYNHGSPVKQRAMRGVGILMMVFYHLVTAPFFIHPYQKQGMWNDVRDMSALVRAFRK</sequence>
<dbReference type="InterPro" id="IPR032805">
    <property type="entry name" value="Wax_synthase_dom"/>
</dbReference>
<evidence type="ECO:0000313" key="11">
    <source>
        <dbReference type="EMBL" id="KAG0278470.1"/>
    </source>
</evidence>
<keyword evidence="12" id="KW-1185">Reference proteome</keyword>
<feature type="region of interest" description="Disordered" evidence="8">
    <location>
        <begin position="165"/>
        <end position="193"/>
    </location>
</feature>
<dbReference type="GO" id="GO:0008374">
    <property type="term" value="F:O-acyltransferase activity"/>
    <property type="evidence" value="ECO:0007669"/>
    <property type="project" value="InterPro"/>
</dbReference>
<comment type="subcellular location">
    <subcellularLocation>
        <location evidence="1">Membrane</location>
        <topology evidence="1">Multi-pass membrane protein</topology>
    </subcellularLocation>
</comment>
<evidence type="ECO:0000256" key="4">
    <source>
        <dbReference type="ARBA" id="ARBA00022679"/>
    </source>
</evidence>
<dbReference type="GO" id="GO:0006629">
    <property type="term" value="P:lipid metabolic process"/>
    <property type="evidence" value="ECO:0007669"/>
    <property type="project" value="InterPro"/>
</dbReference>
<dbReference type="Pfam" id="PF13813">
    <property type="entry name" value="MBOAT_2"/>
    <property type="match status" value="1"/>
</dbReference>
<protein>
    <recommendedName>
        <fullName evidence="10">Wax synthase domain-containing protein</fullName>
    </recommendedName>
</protein>
<keyword evidence="5 9" id="KW-0812">Transmembrane</keyword>
<evidence type="ECO:0000256" key="7">
    <source>
        <dbReference type="ARBA" id="ARBA00023136"/>
    </source>
</evidence>
<dbReference type="GO" id="GO:0016020">
    <property type="term" value="C:membrane"/>
    <property type="evidence" value="ECO:0007669"/>
    <property type="project" value="UniProtKB-SubCell"/>
</dbReference>
<feature type="transmembrane region" description="Helical" evidence="9">
    <location>
        <begin position="273"/>
        <end position="296"/>
    </location>
</feature>
<evidence type="ECO:0000256" key="5">
    <source>
        <dbReference type="ARBA" id="ARBA00022692"/>
    </source>
</evidence>